<reference evidence="1" key="1">
    <citation type="journal article" date="2023" name="G3 (Bethesda)">
        <title>A reference genome for the long-term kleptoplast-retaining sea slug Elysia crispata morphotype clarki.</title>
        <authorList>
            <person name="Eastman K.E."/>
            <person name="Pendleton A.L."/>
            <person name="Shaikh M.A."/>
            <person name="Suttiyut T."/>
            <person name="Ogas R."/>
            <person name="Tomko P."/>
            <person name="Gavelis G."/>
            <person name="Widhalm J.R."/>
            <person name="Wisecaver J.H."/>
        </authorList>
    </citation>
    <scope>NUCLEOTIDE SEQUENCE</scope>
    <source>
        <strain evidence="1">ECLA1</strain>
    </source>
</reference>
<dbReference type="EMBL" id="JAWDGP010007404">
    <property type="protein sequence ID" value="KAK3720718.1"/>
    <property type="molecule type" value="Genomic_DNA"/>
</dbReference>
<dbReference type="AlphaFoldDB" id="A0AAE0XXG3"/>
<gene>
    <name evidence="1" type="ORF">RRG08_057189</name>
</gene>
<evidence type="ECO:0000313" key="1">
    <source>
        <dbReference type="EMBL" id="KAK3720718.1"/>
    </source>
</evidence>
<keyword evidence="2" id="KW-1185">Reference proteome</keyword>
<evidence type="ECO:0000313" key="2">
    <source>
        <dbReference type="Proteomes" id="UP001283361"/>
    </source>
</evidence>
<sequence length="200" mass="23203">MQGRPSGISFPGPGRSLLTLTGRLITGISRKNHDIFGRPVLRKIDSFQPRTCDFQVVDLLWLPFARDRQAVDRVLYINIVLSLKDRVLYINIVLSLKDRVLYINIVLSLKDRVLYINIVLSQKDWVLYINIALSLKDRVLYINIVLSLKDRVLYINIVLSLKDRVLYINIVLSLKDRVLCQSSSCFVEWKNQTISRDKKD</sequence>
<dbReference type="Proteomes" id="UP001283361">
    <property type="component" value="Unassembled WGS sequence"/>
</dbReference>
<comment type="caution">
    <text evidence="1">The sequence shown here is derived from an EMBL/GenBank/DDBJ whole genome shotgun (WGS) entry which is preliminary data.</text>
</comment>
<proteinExistence type="predicted"/>
<name>A0AAE0XXG3_9GAST</name>
<accession>A0AAE0XXG3</accession>
<organism evidence="1 2">
    <name type="scientific">Elysia crispata</name>
    <name type="common">lettuce slug</name>
    <dbReference type="NCBI Taxonomy" id="231223"/>
    <lineage>
        <taxon>Eukaryota</taxon>
        <taxon>Metazoa</taxon>
        <taxon>Spiralia</taxon>
        <taxon>Lophotrochozoa</taxon>
        <taxon>Mollusca</taxon>
        <taxon>Gastropoda</taxon>
        <taxon>Heterobranchia</taxon>
        <taxon>Euthyneura</taxon>
        <taxon>Panpulmonata</taxon>
        <taxon>Sacoglossa</taxon>
        <taxon>Placobranchoidea</taxon>
        <taxon>Plakobranchidae</taxon>
        <taxon>Elysia</taxon>
    </lineage>
</organism>
<protein>
    <submittedName>
        <fullName evidence="1">Uncharacterized protein</fullName>
    </submittedName>
</protein>